<sequence>MINKRNKIIAILIILVNIYIIPVSVSIIVSNGGPAGASYWILPFSILINLFFVPAILSFKKNFEQRVSKINEIGIAMIGLIFILGILLMYFF</sequence>
<name>A0A6J4GDJ0_9FLAO</name>
<feature type="transmembrane region" description="Helical" evidence="1">
    <location>
        <begin position="7"/>
        <end position="28"/>
    </location>
</feature>
<feature type="transmembrane region" description="Helical" evidence="1">
    <location>
        <begin position="71"/>
        <end position="91"/>
    </location>
</feature>
<keyword evidence="1" id="KW-0812">Transmembrane</keyword>
<organism evidence="2 3">
    <name type="scientific">Flavobacterium bizetiae</name>
    <dbReference type="NCBI Taxonomy" id="2704140"/>
    <lineage>
        <taxon>Bacteria</taxon>
        <taxon>Pseudomonadati</taxon>
        <taxon>Bacteroidota</taxon>
        <taxon>Flavobacteriia</taxon>
        <taxon>Flavobacteriales</taxon>
        <taxon>Flavobacteriaceae</taxon>
        <taxon>Flavobacterium</taxon>
    </lineage>
</organism>
<dbReference type="Proteomes" id="UP000479938">
    <property type="component" value="Unassembled WGS sequence"/>
</dbReference>
<gene>
    <name evidence="2" type="ORF">FLA105534_00953</name>
</gene>
<protein>
    <submittedName>
        <fullName evidence="2">Uncharacterized protein</fullName>
    </submittedName>
</protein>
<dbReference type="AlphaFoldDB" id="A0A6J4GDJ0"/>
<reference evidence="2 3" key="1">
    <citation type="submission" date="2020-02" db="EMBL/GenBank/DDBJ databases">
        <authorList>
            <person name="Criscuolo A."/>
        </authorList>
    </citation>
    <scope>NUCLEOTIDE SEQUENCE [LARGE SCALE GENOMIC DNA]</scope>
    <source>
        <strain evidence="2">CIP105534</strain>
    </source>
</reference>
<evidence type="ECO:0000313" key="2">
    <source>
        <dbReference type="EMBL" id="CAA9196060.1"/>
    </source>
</evidence>
<accession>A0A6J4GDJ0</accession>
<dbReference type="RefSeq" id="WP_173969689.1">
    <property type="nucleotide sequence ID" value="NZ_CADCSU010000053.1"/>
</dbReference>
<dbReference type="EMBL" id="CADCSU010000053">
    <property type="protein sequence ID" value="CAA9196060.1"/>
    <property type="molecule type" value="Genomic_DNA"/>
</dbReference>
<keyword evidence="1" id="KW-0472">Membrane</keyword>
<feature type="transmembrane region" description="Helical" evidence="1">
    <location>
        <begin position="40"/>
        <end position="59"/>
    </location>
</feature>
<proteinExistence type="predicted"/>
<keyword evidence="1" id="KW-1133">Transmembrane helix</keyword>
<evidence type="ECO:0000313" key="3">
    <source>
        <dbReference type="Proteomes" id="UP000479938"/>
    </source>
</evidence>
<keyword evidence="3" id="KW-1185">Reference proteome</keyword>
<evidence type="ECO:0000256" key="1">
    <source>
        <dbReference type="SAM" id="Phobius"/>
    </source>
</evidence>